<gene>
    <name evidence="2" type="ORF">B0I28_101896</name>
</gene>
<proteinExistence type="predicted"/>
<keyword evidence="3" id="KW-1185">Reference proteome</keyword>
<comment type="caution">
    <text evidence="2">The sequence shown here is derived from an EMBL/GenBank/DDBJ whole genome shotgun (WGS) entry which is preliminary data.</text>
</comment>
<name>A0A2T0UXC2_9ACTN</name>
<dbReference type="Proteomes" id="UP000238176">
    <property type="component" value="Unassembled WGS sequence"/>
</dbReference>
<feature type="compositionally biased region" description="Polar residues" evidence="1">
    <location>
        <begin position="40"/>
        <end position="54"/>
    </location>
</feature>
<reference evidence="2 3" key="1">
    <citation type="submission" date="2018-03" db="EMBL/GenBank/DDBJ databases">
        <title>Genomic Encyclopedia of Type Strains, Phase III (KMG-III): the genomes of soil and plant-associated and newly described type strains.</title>
        <authorList>
            <person name="Whitman W."/>
        </authorList>
    </citation>
    <scope>NUCLEOTIDE SEQUENCE [LARGE SCALE GENOMIC DNA]</scope>
    <source>
        <strain evidence="2 3">CGMCC 4.7067</strain>
    </source>
</reference>
<dbReference type="EMBL" id="PVTJ01000001">
    <property type="protein sequence ID" value="PRY62562.1"/>
    <property type="molecule type" value="Genomic_DNA"/>
</dbReference>
<evidence type="ECO:0000256" key="1">
    <source>
        <dbReference type="SAM" id="MobiDB-lite"/>
    </source>
</evidence>
<sequence>MSKFHFSGDGNVTIGAVNPAGPVTIGAMGQGSTAHFHGSPPSSTTPRLPQSSTPGKHRKAPKLRGMAAALDNDALRSRIEDATADLIDWAAVQGPTDDPWTVEVWIEPVGSGHSLDLYFKARRHYIDASGLTYPDGTVWTDELATTVVERITRLAAADPTPYQR</sequence>
<dbReference type="AlphaFoldDB" id="A0A2T0UXC2"/>
<evidence type="ECO:0000313" key="3">
    <source>
        <dbReference type="Proteomes" id="UP000238176"/>
    </source>
</evidence>
<feature type="region of interest" description="Disordered" evidence="1">
    <location>
        <begin position="25"/>
        <end position="62"/>
    </location>
</feature>
<accession>A0A2T0UXC2</accession>
<organism evidence="2 3">
    <name type="scientific">Glycomyces artemisiae</name>
    <dbReference type="NCBI Taxonomy" id="1076443"/>
    <lineage>
        <taxon>Bacteria</taxon>
        <taxon>Bacillati</taxon>
        <taxon>Actinomycetota</taxon>
        <taxon>Actinomycetes</taxon>
        <taxon>Glycomycetales</taxon>
        <taxon>Glycomycetaceae</taxon>
        <taxon>Glycomyces</taxon>
    </lineage>
</organism>
<protein>
    <submittedName>
        <fullName evidence="2">Uncharacterized protein</fullName>
    </submittedName>
</protein>
<dbReference type="RefSeq" id="WP_106362566.1">
    <property type="nucleotide sequence ID" value="NZ_PVTJ01000001.1"/>
</dbReference>
<dbReference type="OrthoDB" id="3500494at2"/>
<evidence type="ECO:0000313" key="2">
    <source>
        <dbReference type="EMBL" id="PRY62562.1"/>
    </source>
</evidence>